<accession>A0A1X7TZF1</accession>
<name>A0A1X7TZF1_AMPQE</name>
<sequence length="212" mass="22914">MSATQAGHDNRVSSDSAPTSCVEYLRESHEGKSRGKVSMNKVFEAKLQTSSSVHGGQKQISHVTHYSGNGIAGVLNGVPIPFQHLSAISLVHEKVDGLPVGQHPIITRLVKGVFNVRPPIPTYSHTRDLQRGKETPLSLKVLTLKTASLLAITRPSRSADLSQLNIARIRRGMNGVSFLPSALAKQSRQGKPIEPFYFAAFPANTILCSVNT</sequence>
<dbReference type="EnsemblMetazoa" id="Aqu2.1.20797_001">
    <property type="protein sequence ID" value="Aqu2.1.20797_001"/>
    <property type="gene ID" value="Aqu2.1.20797"/>
</dbReference>
<evidence type="ECO:0000256" key="1">
    <source>
        <dbReference type="SAM" id="MobiDB-lite"/>
    </source>
</evidence>
<evidence type="ECO:0000313" key="2">
    <source>
        <dbReference type="EnsemblMetazoa" id="Aqu2.1.20797_001"/>
    </source>
</evidence>
<dbReference type="AlphaFoldDB" id="A0A1X7TZF1"/>
<dbReference type="PANTHER" id="PTHR35617:SF3">
    <property type="entry name" value="CORE-BINDING (CB) DOMAIN-CONTAINING PROTEIN"/>
    <property type="match status" value="1"/>
</dbReference>
<reference evidence="2" key="1">
    <citation type="submission" date="2017-05" db="UniProtKB">
        <authorList>
            <consortium name="EnsemblMetazoa"/>
        </authorList>
    </citation>
    <scope>IDENTIFICATION</scope>
</reference>
<dbReference type="PANTHER" id="PTHR35617">
    <property type="entry name" value="PHAGE_INTEGRASE DOMAIN-CONTAINING PROTEIN"/>
    <property type="match status" value="1"/>
</dbReference>
<proteinExistence type="predicted"/>
<dbReference type="InParanoid" id="A0A1X7TZF1"/>
<feature type="compositionally biased region" description="Polar residues" evidence="1">
    <location>
        <begin position="1"/>
        <end position="19"/>
    </location>
</feature>
<protein>
    <submittedName>
        <fullName evidence="2">Uncharacterized protein</fullName>
    </submittedName>
</protein>
<feature type="region of interest" description="Disordered" evidence="1">
    <location>
        <begin position="1"/>
        <end position="21"/>
    </location>
</feature>
<organism evidence="2">
    <name type="scientific">Amphimedon queenslandica</name>
    <name type="common">Sponge</name>
    <dbReference type="NCBI Taxonomy" id="400682"/>
    <lineage>
        <taxon>Eukaryota</taxon>
        <taxon>Metazoa</taxon>
        <taxon>Porifera</taxon>
        <taxon>Demospongiae</taxon>
        <taxon>Heteroscleromorpha</taxon>
        <taxon>Haplosclerida</taxon>
        <taxon>Niphatidae</taxon>
        <taxon>Amphimedon</taxon>
    </lineage>
</organism>